<dbReference type="OrthoDB" id="2384430at2759"/>
<protein>
    <submittedName>
        <fullName evidence="1">4824_t:CDS:1</fullName>
    </submittedName>
</protein>
<dbReference type="InterPro" id="IPR006597">
    <property type="entry name" value="Sel1-like"/>
</dbReference>
<dbReference type="Pfam" id="PF08238">
    <property type="entry name" value="Sel1"/>
    <property type="match status" value="5"/>
</dbReference>
<dbReference type="EMBL" id="CAJVPS010004145">
    <property type="protein sequence ID" value="CAG8599988.1"/>
    <property type="molecule type" value="Genomic_DNA"/>
</dbReference>
<keyword evidence="2" id="KW-1185">Reference proteome</keyword>
<reference evidence="1" key="1">
    <citation type="submission" date="2021-06" db="EMBL/GenBank/DDBJ databases">
        <authorList>
            <person name="Kallberg Y."/>
            <person name="Tangrot J."/>
            <person name="Rosling A."/>
        </authorList>
    </citation>
    <scope>NUCLEOTIDE SEQUENCE</scope>
    <source>
        <strain evidence="1">FL130A</strain>
    </source>
</reference>
<accession>A0A9N9GG36</accession>
<proteinExistence type="predicted"/>
<dbReference type="AlphaFoldDB" id="A0A9N9GG36"/>
<dbReference type="SUPFAM" id="SSF81901">
    <property type="entry name" value="HCP-like"/>
    <property type="match status" value="1"/>
</dbReference>
<comment type="caution">
    <text evidence="1">The sequence shown here is derived from an EMBL/GenBank/DDBJ whole genome shotgun (WGS) entry which is preliminary data.</text>
</comment>
<dbReference type="Gene3D" id="1.25.40.10">
    <property type="entry name" value="Tetratricopeptide repeat domain"/>
    <property type="match status" value="1"/>
</dbReference>
<evidence type="ECO:0000313" key="2">
    <source>
        <dbReference type="Proteomes" id="UP000789508"/>
    </source>
</evidence>
<evidence type="ECO:0000313" key="1">
    <source>
        <dbReference type="EMBL" id="CAG8599988.1"/>
    </source>
</evidence>
<dbReference type="PANTHER" id="PTHR43628:SF1">
    <property type="entry name" value="CHITIN SYNTHASE REGULATORY FACTOR 2-RELATED"/>
    <property type="match status" value="1"/>
</dbReference>
<gene>
    <name evidence="1" type="ORF">ALEPTO_LOCUS8099</name>
</gene>
<dbReference type="Proteomes" id="UP000789508">
    <property type="component" value="Unassembled WGS sequence"/>
</dbReference>
<dbReference type="PANTHER" id="PTHR43628">
    <property type="entry name" value="ACTIVATOR OF C KINASE PROTEIN 1-RELATED"/>
    <property type="match status" value="1"/>
</dbReference>
<dbReference type="SMART" id="SM00671">
    <property type="entry name" value="SEL1"/>
    <property type="match status" value="5"/>
</dbReference>
<dbReference type="InterPro" id="IPR011990">
    <property type="entry name" value="TPR-like_helical_dom_sf"/>
</dbReference>
<dbReference type="InterPro" id="IPR052945">
    <property type="entry name" value="Mitotic_Regulator"/>
</dbReference>
<sequence>MDTSQIDTEMTNTEEITTLSLIPEEEIEIDPSFKEIVNMFNAEKSRKTGESPVHFQERLEKYLFDKPEKTRENFFKFVEQRSHDLEYTIILAFLCDRGIGTSMDNNIAFDYYKQAAEQGDAFSQYSTGLRYFLGFGVKTDRREAQFWYRKSAEAGYIHGQFQLGYFLTLGKDKKNNWPEAKYWLKTAMAQGSTSALDILGISYVKGHGPQKDMRVGCWYYQRGAMLGNHSCQCEIAKYYRVGEGVPKDIHMAIKWFRKNVDAGFSKILLVDLFRMLEG</sequence>
<name>A0A9N9GG36_9GLOM</name>
<organism evidence="1 2">
    <name type="scientific">Ambispora leptoticha</name>
    <dbReference type="NCBI Taxonomy" id="144679"/>
    <lineage>
        <taxon>Eukaryota</taxon>
        <taxon>Fungi</taxon>
        <taxon>Fungi incertae sedis</taxon>
        <taxon>Mucoromycota</taxon>
        <taxon>Glomeromycotina</taxon>
        <taxon>Glomeromycetes</taxon>
        <taxon>Archaeosporales</taxon>
        <taxon>Ambisporaceae</taxon>
        <taxon>Ambispora</taxon>
    </lineage>
</organism>